<sequence length="32" mass="3628">MPLVAVPIALDHTTIFCCFCVEEGRYRAQKCL</sequence>
<dbReference type="EMBL" id="GGEC01000626">
    <property type="protein sequence ID" value="MBW81109.1"/>
    <property type="molecule type" value="Transcribed_RNA"/>
</dbReference>
<name>A0A2P2IIQ0_RHIMU</name>
<accession>A0A2P2IIQ0</accession>
<evidence type="ECO:0000313" key="1">
    <source>
        <dbReference type="EMBL" id="MBW81109.1"/>
    </source>
</evidence>
<dbReference type="AlphaFoldDB" id="A0A2P2IIQ0"/>
<protein>
    <submittedName>
        <fullName evidence="1">Uncharacterized protein</fullName>
    </submittedName>
</protein>
<organism evidence="1">
    <name type="scientific">Rhizophora mucronata</name>
    <name type="common">Asiatic mangrove</name>
    <dbReference type="NCBI Taxonomy" id="61149"/>
    <lineage>
        <taxon>Eukaryota</taxon>
        <taxon>Viridiplantae</taxon>
        <taxon>Streptophyta</taxon>
        <taxon>Embryophyta</taxon>
        <taxon>Tracheophyta</taxon>
        <taxon>Spermatophyta</taxon>
        <taxon>Magnoliopsida</taxon>
        <taxon>eudicotyledons</taxon>
        <taxon>Gunneridae</taxon>
        <taxon>Pentapetalae</taxon>
        <taxon>rosids</taxon>
        <taxon>fabids</taxon>
        <taxon>Malpighiales</taxon>
        <taxon>Rhizophoraceae</taxon>
        <taxon>Rhizophora</taxon>
    </lineage>
</organism>
<proteinExistence type="predicted"/>
<reference evidence="1" key="1">
    <citation type="submission" date="2018-02" db="EMBL/GenBank/DDBJ databases">
        <title>Rhizophora mucronata_Transcriptome.</title>
        <authorList>
            <person name="Meera S.P."/>
            <person name="Sreeshan A."/>
            <person name="Augustine A."/>
        </authorList>
    </citation>
    <scope>NUCLEOTIDE SEQUENCE</scope>
    <source>
        <tissue evidence="1">Leaf</tissue>
    </source>
</reference>